<gene>
    <name evidence="1" type="ORF">PQJ61_04110</name>
</gene>
<sequence>MKYIALLRGINVGGKNKVDMKRLRTLLESMKYMNVETYLNSGNIIFETDLSREIVSESISKTLFEEFALNIRTLIKTSEEIIHIESVIPDEWQNNKDQKTDVAYLFPEIDSEKTLDEIPVNRKYTDLIYCNGAIIWHIMKKDYNKSQLNKLIGRKLYHFMTVRNVNTARYLAGLD</sequence>
<evidence type="ECO:0000313" key="2">
    <source>
        <dbReference type="Proteomes" id="UP001221217"/>
    </source>
</evidence>
<dbReference type="PANTHER" id="PTHR36439">
    <property type="entry name" value="BLL4334 PROTEIN"/>
    <property type="match status" value="1"/>
</dbReference>
<dbReference type="AlphaFoldDB" id="A0AAJ1MIU4"/>
<evidence type="ECO:0000313" key="1">
    <source>
        <dbReference type="EMBL" id="MDC7225932.1"/>
    </source>
</evidence>
<dbReference type="Gene3D" id="3.30.70.1260">
    <property type="entry name" value="bacterial protein sp0830 like"/>
    <property type="match status" value="1"/>
</dbReference>
<dbReference type="InterPro" id="IPR012545">
    <property type="entry name" value="DUF1697"/>
</dbReference>
<dbReference type="PANTHER" id="PTHR36439:SF1">
    <property type="entry name" value="DUF1697 DOMAIN-CONTAINING PROTEIN"/>
    <property type="match status" value="1"/>
</dbReference>
<comment type="caution">
    <text evidence="1">The sequence shown here is derived from an EMBL/GenBank/DDBJ whole genome shotgun (WGS) entry which is preliminary data.</text>
</comment>
<protein>
    <submittedName>
        <fullName evidence="1">DUF1697 domain-containing protein</fullName>
    </submittedName>
</protein>
<dbReference type="EMBL" id="JAQQAL010000010">
    <property type="protein sequence ID" value="MDC7225932.1"/>
    <property type="molecule type" value="Genomic_DNA"/>
</dbReference>
<dbReference type="Pfam" id="PF08002">
    <property type="entry name" value="DUF1697"/>
    <property type="match status" value="1"/>
</dbReference>
<dbReference type="Proteomes" id="UP001221217">
    <property type="component" value="Unassembled WGS sequence"/>
</dbReference>
<dbReference type="Gene3D" id="3.30.70.1280">
    <property type="entry name" value="SP0830-like domains"/>
    <property type="match status" value="1"/>
</dbReference>
<name>A0AAJ1MIU4_9SPIO</name>
<dbReference type="PIRSF" id="PIRSF008502">
    <property type="entry name" value="UCP008502"/>
    <property type="match status" value="1"/>
</dbReference>
<reference evidence="1 2" key="1">
    <citation type="submission" date="2022-12" db="EMBL/GenBank/DDBJ databases">
        <title>Metagenome assembled genome from gulf of manar.</title>
        <authorList>
            <person name="Kohli P."/>
            <person name="Pk S."/>
            <person name="Venkata Ramana C."/>
            <person name="Sasikala C."/>
        </authorList>
    </citation>
    <scope>NUCLEOTIDE SEQUENCE [LARGE SCALE GENOMIC DNA]</scope>
    <source>
        <strain evidence="1">JB008</strain>
    </source>
</reference>
<accession>A0AAJ1MIU4</accession>
<dbReference type="SUPFAM" id="SSF160379">
    <property type="entry name" value="SP0830-like"/>
    <property type="match status" value="1"/>
</dbReference>
<proteinExistence type="predicted"/>
<organism evidence="1 2">
    <name type="scientific">Candidatus Thalassospirochaeta sargassi</name>
    <dbReference type="NCBI Taxonomy" id="3119039"/>
    <lineage>
        <taxon>Bacteria</taxon>
        <taxon>Pseudomonadati</taxon>
        <taxon>Spirochaetota</taxon>
        <taxon>Spirochaetia</taxon>
        <taxon>Spirochaetales</taxon>
        <taxon>Spirochaetaceae</taxon>
        <taxon>Candidatus Thalassospirochaeta</taxon>
    </lineage>
</organism>